<reference evidence="5 6" key="1">
    <citation type="submission" date="2021-10" db="EMBL/GenBank/DDBJ databases">
        <title>Alishewanella koreense sp. nov. isolated from seawater of southwestern coast in South Korea and the proposal for the reclassification of Rheinheimera perlucida and Rheinheimera tuosuensis as Arsukibacterium perlucida and Arsukibacterium tuosuensis.</title>
        <authorList>
            <person name="Kim K.H."/>
            <person name="Ruan W."/>
            <person name="Kim K.R."/>
            <person name="Baek J.H."/>
            <person name="Jeon C.O."/>
        </authorList>
    </citation>
    <scope>NUCLEOTIDE SEQUENCE [LARGE SCALE GENOMIC DNA]</scope>
    <source>
        <strain evidence="5 6">16-MA</strain>
    </source>
</reference>
<dbReference type="Proteomes" id="UP000633814">
    <property type="component" value="Unassembled WGS sequence"/>
</dbReference>
<dbReference type="Pfam" id="PF13007">
    <property type="entry name" value="LZ_Tnp_IS66"/>
    <property type="match status" value="1"/>
</dbReference>
<evidence type="ECO:0000259" key="4">
    <source>
        <dbReference type="Pfam" id="PF13007"/>
    </source>
</evidence>
<accession>A0ABS8C7W2</accession>
<feature type="domain" description="Transposase TnpC homeodomain" evidence="4">
    <location>
        <begin position="42"/>
        <end position="110"/>
    </location>
</feature>
<sequence length="441" mass="49944">MKKTPSTLPDDIETLKKMLLERDKRIAKLERVNQKLSDKLQQLLEQYNLAQYKKYSPSSESYQGDGEVLNEAEQLADEEHTESEATQTEAEKTVKPRRPRIAAELPRVDVVHDITDKTCACCGHALHRMGEEVSEQIEFVPAQIRVIKNIRPKYSCRACENLGTEVAIQIADVPPAILPKSMATPSLLAQIISSKMHYGMPLYRQEKLFAQAGIELSRQTMSRWLITCADKLEPLLALMKNALLQQPVLWADETTVNVLDVEKSTCYMWVYGCGIESSTGAKLVLFDYQDGRGGKHPKAYLDGYTGYLQVDGYAGYEQTQATLVGCWAHARRKFVEAQKAQGKGKTGKADWAINHIQKLYALESKLKTKAAEVKYQHRQEVAKPLLQQLWDWLEKSKDTIPTESLLSKAITYSLNQWPKLIGYLEDGRLNIDNNRAERAVK</sequence>
<keyword evidence="6" id="KW-1185">Reference proteome</keyword>
<dbReference type="PANTHER" id="PTHR33678">
    <property type="entry name" value="BLL1576 PROTEIN"/>
    <property type="match status" value="1"/>
</dbReference>
<evidence type="ECO:0000259" key="3">
    <source>
        <dbReference type="Pfam" id="PF13005"/>
    </source>
</evidence>
<feature type="domain" description="Transposase IS66 zinc-finger binding" evidence="3">
    <location>
        <begin position="116"/>
        <end position="160"/>
    </location>
</feature>
<protein>
    <submittedName>
        <fullName evidence="5">IS66 family transposase</fullName>
    </submittedName>
</protein>
<dbReference type="PANTHER" id="PTHR33678:SF1">
    <property type="entry name" value="BLL1576 PROTEIN"/>
    <property type="match status" value="1"/>
</dbReference>
<dbReference type="InterPro" id="IPR024463">
    <property type="entry name" value="Transposase_TnpC_homeodom"/>
</dbReference>
<name>A0ABS8C7W2_9ALTE</name>
<dbReference type="InterPro" id="IPR004291">
    <property type="entry name" value="Transposase_IS66_central"/>
</dbReference>
<evidence type="ECO:0000259" key="2">
    <source>
        <dbReference type="Pfam" id="PF03050"/>
    </source>
</evidence>
<dbReference type="Pfam" id="PF13005">
    <property type="entry name" value="zf-IS66"/>
    <property type="match status" value="1"/>
</dbReference>
<dbReference type="RefSeq" id="WP_226752465.1">
    <property type="nucleotide sequence ID" value="NZ_JAEINI020000032.1"/>
</dbReference>
<dbReference type="NCBIfam" id="NF033517">
    <property type="entry name" value="transpos_IS66"/>
    <property type="match status" value="1"/>
</dbReference>
<evidence type="ECO:0000313" key="6">
    <source>
        <dbReference type="Proteomes" id="UP000633814"/>
    </source>
</evidence>
<dbReference type="EMBL" id="JAEINI020000032">
    <property type="protein sequence ID" value="MCB5228411.1"/>
    <property type="molecule type" value="Genomic_DNA"/>
</dbReference>
<gene>
    <name evidence="5" type="ORF">JAO78_016535</name>
</gene>
<proteinExistence type="predicted"/>
<dbReference type="Pfam" id="PF03050">
    <property type="entry name" value="DDE_Tnp_IS66"/>
    <property type="match status" value="1"/>
</dbReference>
<feature type="domain" description="Transposase IS66 central" evidence="2">
    <location>
        <begin position="180"/>
        <end position="441"/>
    </location>
</feature>
<comment type="caution">
    <text evidence="5">The sequence shown here is derived from an EMBL/GenBank/DDBJ whole genome shotgun (WGS) entry which is preliminary data.</text>
</comment>
<evidence type="ECO:0000256" key="1">
    <source>
        <dbReference type="SAM" id="MobiDB-lite"/>
    </source>
</evidence>
<evidence type="ECO:0000313" key="5">
    <source>
        <dbReference type="EMBL" id="MCB5228411.1"/>
    </source>
</evidence>
<feature type="non-terminal residue" evidence="5">
    <location>
        <position position="441"/>
    </location>
</feature>
<dbReference type="InterPro" id="IPR052344">
    <property type="entry name" value="Transposase-related"/>
</dbReference>
<dbReference type="InterPro" id="IPR024474">
    <property type="entry name" value="Znf_dom_IS66"/>
</dbReference>
<organism evidence="5 6">
    <name type="scientific">Alishewanella maricola</name>
    <dbReference type="NCBI Taxonomy" id="2795740"/>
    <lineage>
        <taxon>Bacteria</taxon>
        <taxon>Pseudomonadati</taxon>
        <taxon>Pseudomonadota</taxon>
        <taxon>Gammaproteobacteria</taxon>
        <taxon>Alteromonadales</taxon>
        <taxon>Alteromonadaceae</taxon>
        <taxon>Alishewanella</taxon>
    </lineage>
</organism>
<feature type="region of interest" description="Disordered" evidence="1">
    <location>
        <begin position="74"/>
        <end position="96"/>
    </location>
</feature>